<feature type="domain" description="START" evidence="3">
    <location>
        <begin position="100"/>
        <end position="317"/>
    </location>
</feature>
<proteinExistence type="predicted"/>
<feature type="region of interest" description="Disordered" evidence="1">
    <location>
        <begin position="55"/>
        <end position="75"/>
    </location>
</feature>
<feature type="region of interest" description="Disordered" evidence="1">
    <location>
        <begin position="346"/>
        <end position="368"/>
    </location>
</feature>
<keyword evidence="2" id="KW-0812">Transmembrane</keyword>
<evidence type="ECO:0000256" key="1">
    <source>
        <dbReference type="SAM" id="MobiDB-lite"/>
    </source>
</evidence>
<comment type="caution">
    <text evidence="4">The sequence shown here is derived from an EMBL/GenBank/DDBJ whole genome shotgun (WGS) entry which is preliminary data.</text>
</comment>
<gene>
    <name evidence="4" type="ORF">SAY86_019289</name>
</gene>
<dbReference type="CDD" id="cd08870">
    <property type="entry name" value="START_STARD2_7-like"/>
    <property type="match status" value="1"/>
</dbReference>
<dbReference type="PANTHER" id="PTHR19308">
    <property type="entry name" value="PHOSPHATIDYLCHOLINE TRANSFER PROTEIN"/>
    <property type="match status" value="1"/>
</dbReference>
<dbReference type="Gene3D" id="3.30.530.20">
    <property type="match status" value="1"/>
</dbReference>
<dbReference type="InterPro" id="IPR002913">
    <property type="entry name" value="START_lipid-bd_dom"/>
</dbReference>
<dbReference type="AlphaFoldDB" id="A0AAN7R4K3"/>
<sequence>MGMASVVLEILKGPGLGVMVSELVKLMVPIWVALFVGVFVGWIWRPKWATLAGAASSGLNETPPSSSGGVSLTAGAGSGQPSKVCPAAPLTISSCSKMKSENDKSSLVNSDDLEHLCLLVELKDGGPAWIQMMDRSTATMSYQAWRRDPQTGPPQYKSRTVFEDATPELVRDFFWDDEFRMKWDEMLLSASILEECSTTGTMMVQWVRKFPFFCSDREYIIGRRIWESGQAYYCVTKGVPCSTVPRLNKPRRVDLYYSSWCIRAVESRGDGQRTACEVILFHHEDMGIPWEIAKLGVRQGMWGAVKKIEPGLRSYQKGRASEKAPISRCAFLAQINTKLSEDHMNSLKSGSSSVKTSEIDNKTLHTSEKDRLEKKVPKLLVYGAAVLLACSLDRGLLTKALIFGTARRVGRIGKR</sequence>
<keyword evidence="2" id="KW-0472">Membrane</keyword>
<protein>
    <recommendedName>
        <fullName evidence="3">START domain-containing protein</fullName>
    </recommendedName>
</protein>
<dbReference type="PROSITE" id="PS50848">
    <property type="entry name" value="START"/>
    <property type="match status" value="1"/>
</dbReference>
<feature type="compositionally biased region" description="Low complexity" evidence="1">
    <location>
        <begin position="346"/>
        <end position="356"/>
    </location>
</feature>
<reference evidence="4 5" key="1">
    <citation type="journal article" date="2023" name="Hortic Res">
        <title>Pangenome of water caltrop reveals structural variations and asymmetric subgenome divergence after allopolyploidization.</title>
        <authorList>
            <person name="Zhang X."/>
            <person name="Chen Y."/>
            <person name="Wang L."/>
            <person name="Yuan Y."/>
            <person name="Fang M."/>
            <person name="Shi L."/>
            <person name="Lu R."/>
            <person name="Comes H.P."/>
            <person name="Ma Y."/>
            <person name="Chen Y."/>
            <person name="Huang G."/>
            <person name="Zhou Y."/>
            <person name="Zheng Z."/>
            <person name="Qiu Y."/>
        </authorList>
    </citation>
    <scope>NUCLEOTIDE SEQUENCE [LARGE SCALE GENOMIC DNA]</scope>
    <source>
        <strain evidence="4">F231</strain>
    </source>
</reference>
<dbReference type="FunFam" id="3.30.530.20:FF:000006">
    <property type="entry name" value="StAR-related lipid transfer protein 7, mitochondrial"/>
    <property type="match status" value="1"/>
</dbReference>
<name>A0AAN7R4K3_TRANT</name>
<dbReference type="Pfam" id="PF01852">
    <property type="entry name" value="START"/>
    <property type="match status" value="1"/>
</dbReference>
<keyword evidence="5" id="KW-1185">Reference proteome</keyword>
<dbReference type="PANTHER" id="PTHR19308:SF58">
    <property type="entry name" value="POLYKETIDE CYCLASE_DEHYDRASE AND LIPID TRANSPORT SUPERFAMILY PROTEIN"/>
    <property type="match status" value="1"/>
</dbReference>
<organism evidence="4 5">
    <name type="scientific">Trapa natans</name>
    <name type="common">Water chestnut</name>
    <dbReference type="NCBI Taxonomy" id="22666"/>
    <lineage>
        <taxon>Eukaryota</taxon>
        <taxon>Viridiplantae</taxon>
        <taxon>Streptophyta</taxon>
        <taxon>Embryophyta</taxon>
        <taxon>Tracheophyta</taxon>
        <taxon>Spermatophyta</taxon>
        <taxon>Magnoliopsida</taxon>
        <taxon>eudicotyledons</taxon>
        <taxon>Gunneridae</taxon>
        <taxon>Pentapetalae</taxon>
        <taxon>rosids</taxon>
        <taxon>malvids</taxon>
        <taxon>Myrtales</taxon>
        <taxon>Lythraceae</taxon>
        <taxon>Trapa</taxon>
    </lineage>
</organism>
<feature type="compositionally biased region" description="Polar residues" evidence="1">
    <location>
        <begin position="57"/>
        <end position="70"/>
    </location>
</feature>
<dbReference type="Proteomes" id="UP001346149">
    <property type="component" value="Unassembled WGS sequence"/>
</dbReference>
<dbReference type="InterPro" id="IPR023393">
    <property type="entry name" value="START-like_dom_sf"/>
</dbReference>
<dbReference type="InterPro" id="IPR051213">
    <property type="entry name" value="START_lipid_transfer"/>
</dbReference>
<evidence type="ECO:0000259" key="3">
    <source>
        <dbReference type="PROSITE" id="PS50848"/>
    </source>
</evidence>
<evidence type="ECO:0000256" key="2">
    <source>
        <dbReference type="SAM" id="Phobius"/>
    </source>
</evidence>
<dbReference type="GO" id="GO:0008289">
    <property type="term" value="F:lipid binding"/>
    <property type="evidence" value="ECO:0007669"/>
    <property type="project" value="InterPro"/>
</dbReference>
<evidence type="ECO:0000313" key="4">
    <source>
        <dbReference type="EMBL" id="KAK4787970.1"/>
    </source>
</evidence>
<feature type="compositionally biased region" description="Basic and acidic residues" evidence="1">
    <location>
        <begin position="357"/>
        <end position="368"/>
    </location>
</feature>
<dbReference type="GO" id="GO:0005737">
    <property type="term" value="C:cytoplasm"/>
    <property type="evidence" value="ECO:0007669"/>
    <property type="project" value="UniProtKB-ARBA"/>
</dbReference>
<dbReference type="SUPFAM" id="SSF55961">
    <property type="entry name" value="Bet v1-like"/>
    <property type="match status" value="1"/>
</dbReference>
<dbReference type="EMBL" id="JAXQNO010000011">
    <property type="protein sequence ID" value="KAK4787970.1"/>
    <property type="molecule type" value="Genomic_DNA"/>
</dbReference>
<keyword evidence="2" id="KW-1133">Transmembrane helix</keyword>
<accession>A0AAN7R4K3</accession>
<evidence type="ECO:0000313" key="5">
    <source>
        <dbReference type="Proteomes" id="UP001346149"/>
    </source>
</evidence>
<feature type="transmembrane region" description="Helical" evidence="2">
    <location>
        <begin position="26"/>
        <end position="44"/>
    </location>
</feature>